<dbReference type="AlphaFoldDB" id="A0A381YCI2"/>
<evidence type="ECO:0000313" key="1">
    <source>
        <dbReference type="EMBL" id="SVA74714.1"/>
    </source>
</evidence>
<reference evidence="1" key="1">
    <citation type="submission" date="2018-05" db="EMBL/GenBank/DDBJ databases">
        <authorList>
            <person name="Lanie J.A."/>
            <person name="Ng W.-L."/>
            <person name="Kazmierczak K.M."/>
            <person name="Andrzejewski T.M."/>
            <person name="Davidsen T.M."/>
            <person name="Wayne K.J."/>
            <person name="Tettelin H."/>
            <person name="Glass J.I."/>
            <person name="Rusch D."/>
            <person name="Podicherti R."/>
            <person name="Tsui H.-C.T."/>
            <person name="Winkler M.E."/>
        </authorList>
    </citation>
    <scope>NUCLEOTIDE SEQUENCE</scope>
</reference>
<dbReference type="EMBL" id="UINC01017901">
    <property type="protein sequence ID" value="SVA74714.1"/>
    <property type="molecule type" value="Genomic_DNA"/>
</dbReference>
<name>A0A381YCI2_9ZZZZ</name>
<sequence length="22" mass="2470">MPIDSNTIIAKSMLRGDSIIFF</sequence>
<proteinExistence type="predicted"/>
<accession>A0A381YCI2</accession>
<protein>
    <submittedName>
        <fullName evidence="1">Uncharacterized protein</fullName>
    </submittedName>
</protein>
<organism evidence="1">
    <name type="scientific">marine metagenome</name>
    <dbReference type="NCBI Taxonomy" id="408172"/>
    <lineage>
        <taxon>unclassified sequences</taxon>
        <taxon>metagenomes</taxon>
        <taxon>ecological metagenomes</taxon>
    </lineage>
</organism>
<gene>
    <name evidence="1" type="ORF">METZ01_LOCUS127568</name>
</gene>